<dbReference type="EMBL" id="CACRZD030000009">
    <property type="protein sequence ID" value="CAA6666137.1"/>
    <property type="molecule type" value="Genomic_DNA"/>
</dbReference>
<evidence type="ECO:0000313" key="2">
    <source>
        <dbReference type="Proteomes" id="UP001189122"/>
    </source>
</evidence>
<proteinExistence type="predicted"/>
<dbReference type="EMBL" id="LR743596">
    <property type="protein sequence ID" value="CAA2626840.1"/>
    <property type="molecule type" value="Genomic_DNA"/>
</dbReference>
<sequence>MEALVHTILERKQGKVADREQTGGGEGGFWGFLGLGRGIDVSGAARRRGKVELVMQNHLKAP</sequence>
<protein>
    <submittedName>
        <fullName evidence="1">Uncharacterized protein</fullName>
    </submittedName>
</protein>
<reference evidence="1 2" key="1">
    <citation type="submission" date="2019-12" db="EMBL/GenBank/DDBJ databases">
        <authorList>
            <person name="Scholz U."/>
            <person name="Mascher M."/>
            <person name="Fiebig A."/>
        </authorList>
    </citation>
    <scope>NUCLEOTIDE SEQUENCE</scope>
</reference>
<dbReference type="Proteomes" id="UP001189122">
    <property type="component" value="Unassembled WGS sequence"/>
</dbReference>
<evidence type="ECO:0000313" key="1">
    <source>
        <dbReference type="EMBL" id="CAA2626840.1"/>
    </source>
</evidence>
<organism evidence="1">
    <name type="scientific">Spirodela intermedia</name>
    <name type="common">Intermediate duckweed</name>
    <dbReference type="NCBI Taxonomy" id="51605"/>
    <lineage>
        <taxon>Eukaryota</taxon>
        <taxon>Viridiplantae</taxon>
        <taxon>Streptophyta</taxon>
        <taxon>Embryophyta</taxon>
        <taxon>Tracheophyta</taxon>
        <taxon>Spermatophyta</taxon>
        <taxon>Magnoliopsida</taxon>
        <taxon>Liliopsida</taxon>
        <taxon>Araceae</taxon>
        <taxon>Lemnoideae</taxon>
        <taxon>Spirodela</taxon>
    </lineage>
</organism>
<keyword evidence="2" id="KW-1185">Reference proteome</keyword>
<gene>
    <name evidence="1" type="ORF">SI7747_09012526</name>
</gene>
<dbReference type="AlphaFoldDB" id="A0A7I8J7E9"/>
<accession>A0A7I8J7E9</accession>
<name>A0A7I8J7E9_SPIIN</name>